<organism evidence="2 3">
    <name type="scientific">Sphaerosporella brunnea</name>
    <dbReference type="NCBI Taxonomy" id="1250544"/>
    <lineage>
        <taxon>Eukaryota</taxon>
        <taxon>Fungi</taxon>
        <taxon>Dikarya</taxon>
        <taxon>Ascomycota</taxon>
        <taxon>Pezizomycotina</taxon>
        <taxon>Pezizomycetes</taxon>
        <taxon>Pezizales</taxon>
        <taxon>Pyronemataceae</taxon>
        <taxon>Sphaerosporella</taxon>
    </lineage>
</organism>
<protein>
    <submittedName>
        <fullName evidence="2">Uncharacterized protein</fullName>
    </submittedName>
</protein>
<accession>A0A5J5EHQ5</accession>
<feature type="compositionally biased region" description="Polar residues" evidence="1">
    <location>
        <begin position="93"/>
        <end position="104"/>
    </location>
</feature>
<feature type="compositionally biased region" description="Polar residues" evidence="1">
    <location>
        <begin position="35"/>
        <end position="47"/>
    </location>
</feature>
<feature type="compositionally biased region" description="Basic and acidic residues" evidence="1">
    <location>
        <begin position="219"/>
        <end position="294"/>
    </location>
</feature>
<evidence type="ECO:0000256" key="1">
    <source>
        <dbReference type="SAM" id="MobiDB-lite"/>
    </source>
</evidence>
<dbReference type="EMBL" id="VXIS01000278">
    <property type="protein sequence ID" value="KAA8895245.1"/>
    <property type="molecule type" value="Genomic_DNA"/>
</dbReference>
<feature type="region of interest" description="Disordered" evidence="1">
    <location>
        <begin position="330"/>
        <end position="350"/>
    </location>
</feature>
<reference evidence="2 3" key="1">
    <citation type="submission" date="2019-09" db="EMBL/GenBank/DDBJ databases">
        <title>Draft genome of the ectomycorrhizal ascomycete Sphaerosporella brunnea.</title>
        <authorList>
            <consortium name="DOE Joint Genome Institute"/>
            <person name="Benucci G.M."/>
            <person name="Marozzi G."/>
            <person name="Antonielli L."/>
            <person name="Sanchez S."/>
            <person name="Marco P."/>
            <person name="Wang X."/>
            <person name="Falini L.B."/>
            <person name="Barry K."/>
            <person name="Haridas S."/>
            <person name="Lipzen A."/>
            <person name="Labutti K."/>
            <person name="Grigoriev I.V."/>
            <person name="Murat C."/>
            <person name="Martin F."/>
            <person name="Albertini E."/>
            <person name="Donnini D."/>
            <person name="Bonito G."/>
        </authorList>
    </citation>
    <scope>NUCLEOTIDE SEQUENCE [LARGE SCALE GENOMIC DNA]</scope>
    <source>
        <strain evidence="2 3">Sb_GMNB300</strain>
    </source>
</reference>
<keyword evidence="3" id="KW-1185">Reference proteome</keyword>
<feature type="compositionally biased region" description="Low complexity" evidence="1">
    <location>
        <begin position="113"/>
        <end position="126"/>
    </location>
</feature>
<feature type="region of interest" description="Disordered" evidence="1">
    <location>
        <begin position="1"/>
        <end position="318"/>
    </location>
</feature>
<feature type="compositionally biased region" description="Low complexity" evidence="1">
    <location>
        <begin position="334"/>
        <end position="345"/>
    </location>
</feature>
<feature type="compositionally biased region" description="Acidic residues" evidence="1">
    <location>
        <begin position="305"/>
        <end position="316"/>
    </location>
</feature>
<feature type="compositionally biased region" description="Polar residues" evidence="1">
    <location>
        <begin position="1"/>
        <end position="25"/>
    </location>
</feature>
<dbReference type="AlphaFoldDB" id="A0A5J5EHQ5"/>
<sequence length="419" mass="47043">MQSPSPTSTPNSDEHTPASTQTISESLDIVDKSVINMSSPTSRNNESAGDVNVERRISTHATSASESSIESPKSRDIVDKRIIDISSPIPSDGANNSAIESSKSPDIVDKSIMDMSSPTPSDSASSKLNNNTARTTPSSQSSGEDDASPRPAGRRMAHKDITGTPSNSFKEVGGAMPVPPASSSGPSPRSHEKPAHRDIIPRRPVRSETNARRHLPPGRFHDDRRHPPPGRFHDDRRRPPRGRFHDDRRHPPPGRYRDDSPPGSFHDDRHDSPPPDCFLDERRLRASRIRREQGTHQPKRRRDSDVEEAESDDDNDAFFHDLERAKRLKRALPQQEQQQQQQQQQPVTHRPATGNYRLMLLQAGEKWPQHVEKYKKDIQRGPWIHGLAWRNYLRPHCYPSGCVGQVAGEYKLPLCGRKE</sequence>
<feature type="compositionally biased region" description="Basic and acidic residues" evidence="1">
    <location>
        <begin position="72"/>
        <end position="83"/>
    </location>
</feature>
<gene>
    <name evidence="2" type="ORF">FN846DRAFT_922449</name>
</gene>
<dbReference type="Proteomes" id="UP000326924">
    <property type="component" value="Unassembled WGS sequence"/>
</dbReference>
<feature type="compositionally biased region" description="Polar residues" evidence="1">
    <location>
        <begin position="127"/>
        <end position="142"/>
    </location>
</feature>
<comment type="caution">
    <text evidence="2">The sequence shown here is derived from an EMBL/GenBank/DDBJ whole genome shotgun (WGS) entry which is preliminary data.</text>
</comment>
<evidence type="ECO:0000313" key="3">
    <source>
        <dbReference type="Proteomes" id="UP000326924"/>
    </source>
</evidence>
<name>A0A5J5EHQ5_9PEZI</name>
<feature type="compositionally biased region" description="Low complexity" evidence="1">
    <location>
        <begin position="59"/>
        <end position="71"/>
    </location>
</feature>
<evidence type="ECO:0000313" key="2">
    <source>
        <dbReference type="EMBL" id="KAA8895245.1"/>
    </source>
</evidence>
<feature type="compositionally biased region" description="Basic and acidic residues" evidence="1">
    <location>
        <begin position="189"/>
        <end position="211"/>
    </location>
</feature>
<dbReference type="InParanoid" id="A0A5J5EHQ5"/>
<proteinExistence type="predicted"/>